<dbReference type="PROSITE" id="PS50857">
    <property type="entry name" value="COX2_CUA"/>
    <property type="match status" value="1"/>
</dbReference>
<dbReference type="InterPro" id="IPR028096">
    <property type="entry name" value="EfeO_Cupredoxin"/>
</dbReference>
<dbReference type="EMBL" id="JAUSTU010000002">
    <property type="protein sequence ID" value="MDQ0154381.1"/>
    <property type="molecule type" value="Genomic_DNA"/>
</dbReference>
<dbReference type="InterPro" id="IPR002429">
    <property type="entry name" value="CcO_II-like_C"/>
</dbReference>
<sequence>MKKWVPAVSGLAAGLLAATVFFADFSSGPSGSASTDTANKNKSNAEKVYVPFGEKDEYYLMASGGHSGQMFVYGVPSMRKIRTIPVFSPDSATGYGYDQHTKEMLGNYTWGDLHHPAISETNGEYDGKYLFATDVANSRAAVVNLETFTTRDIIDVPNTSGPHCAAFVTENTEYMFLPTRFAVPIGSKYESLDDYSEKYRGVMSAVTFDEKNEKLNIAYQVALPPWSYDLSDAGKKMSKDWAVMTTYNTEEATTNLEINASQADRDYIVLFNWKELEQKVKNGEYEDVDGQKMIFPEKQKGGIYLVPVAKSPHGVDVTPDGTRFIASGKLAPAMTVFSFEKAFKAIENKEFDGERNGIPVLKYESVMEREVNPENALGPLHTQFDDKGMAYTTMFISSEIVKWNPNTGETLDRVAVQYSPGHAAAAEGDTVSPDGKYIVSLNKLAKDSYLSVGPSHPESMQLIDLTGDKMEIIQSAPVDPEPHYAQMIKADKIKTIPIYDIDKKNPAAVTKAEETRIERKGNEVHVYGLAMRSKFIFDAKAKRPDVIEVNEGDKVFIHLTNVDLDQDITHGFGINKYDLNMEVQPGQTNTLEFTANKAGTFPLYCTNFCSALHQEMTGYLLVKPKK</sequence>
<accession>A0ABT9V0C0</accession>
<comment type="caution">
    <text evidence="7">The sequence shown here is derived from an EMBL/GenBank/DDBJ whole genome shotgun (WGS) entry which is preliminary data.</text>
</comment>
<feature type="signal peptide" evidence="5">
    <location>
        <begin position="1"/>
        <end position="23"/>
    </location>
</feature>
<dbReference type="InterPro" id="IPR051403">
    <property type="entry name" value="NosZ/Cyto_c_oxidase_sub2"/>
</dbReference>
<dbReference type="InterPro" id="IPR041114">
    <property type="entry name" value="Nos_propeller"/>
</dbReference>
<dbReference type="SUPFAM" id="SSF49503">
    <property type="entry name" value="Cupredoxins"/>
    <property type="match status" value="1"/>
</dbReference>
<dbReference type="Gene3D" id="2.130.10.10">
    <property type="entry name" value="YVTN repeat-like/Quinoprotein amine dehydrogenase"/>
    <property type="match status" value="1"/>
</dbReference>
<dbReference type="Proteomes" id="UP001231362">
    <property type="component" value="Unassembled WGS sequence"/>
</dbReference>
<dbReference type="PANTHER" id="PTHR42838">
    <property type="entry name" value="CYTOCHROME C OXIDASE SUBUNIT II"/>
    <property type="match status" value="1"/>
</dbReference>
<evidence type="ECO:0000256" key="3">
    <source>
        <dbReference type="ARBA" id="ARBA00022764"/>
    </source>
</evidence>
<dbReference type="GO" id="GO:0050304">
    <property type="term" value="F:nitrous-oxide reductase activity"/>
    <property type="evidence" value="ECO:0007669"/>
    <property type="project" value="UniProtKB-EC"/>
</dbReference>
<feature type="chain" id="PRO_5046824278" evidence="5">
    <location>
        <begin position="24"/>
        <end position="626"/>
    </location>
</feature>
<dbReference type="SUPFAM" id="SSF50974">
    <property type="entry name" value="Nitrous oxide reductase, N-terminal domain"/>
    <property type="match status" value="1"/>
</dbReference>
<evidence type="ECO:0000256" key="4">
    <source>
        <dbReference type="ARBA" id="ARBA00023008"/>
    </source>
</evidence>
<keyword evidence="3" id="KW-0574">Periplasm</keyword>
<protein>
    <submittedName>
        <fullName evidence="7">Nitrous-oxide reductase</fullName>
        <ecNumber evidence="7">1.7.2.4</ecNumber>
    </submittedName>
</protein>
<feature type="domain" description="Cytochrome oxidase subunit II copper A binding" evidence="6">
    <location>
        <begin position="519"/>
        <end position="626"/>
    </location>
</feature>
<keyword evidence="4" id="KW-0186">Copper</keyword>
<keyword evidence="2" id="KW-0479">Metal-binding</keyword>
<name>A0ABT9V0C0_9BACL</name>
<evidence type="ECO:0000259" key="6">
    <source>
        <dbReference type="PROSITE" id="PS50857"/>
    </source>
</evidence>
<dbReference type="PANTHER" id="PTHR42838:SF2">
    <property type="entry name" value="NITROUS-OXIDE REDUCTASE"/>
    <property type="match status" value="1"/>
</dbReference>
<evidence type="ECO:0000256" key="1">
    <source>
        <dbReference type="ARBA" id="ARBA00004418"/>
    </source>
</evidence>
<dbReference type="InterPro" id="IPR015943">
    <property type="entry name" value="WD40/YVTN_repeat-like_dom_sf"/>
</dbReference>
<evidence type="ECO:0000313" key="7">
    <source>
        <dbReference type="EMBL" id="MDQ0154381.1"/>
    </source>
</evidence>
<dbReference type="CDD" id="cd04223">
    <property type="entry name" value="N2OR_C"/>
    <property type="match status" value="1"/>
</dbReference>
<dbReference type="InterPro" id="IPR034205">
    <property type="entry name" value="N2OR_C"/>
</dbReference>
<dbReference type="Gene3D" id="2.60.40.420">
    <property type="entry name" value="Cupredoxins - blue copper proteins"/>
    <property type="match status" value="1"/>
</dbReference>
<dbReference type="InterPro" id="IPR026468">
    <property type="entry name" value="Nitrous_oxide_Rdtase_Sec-dep"/>
</dbReference>
<proteinExistence type="predicted"/>
<dbReference type="NCBIfam" id="TIGR04246">
    <property type="entry name" value="nitrous_NosZ_Gp"/>
    <property type="match status" value="1"/>
</dbReference>
<comment type="subcellular location">
    <subcellularLocation>
        <location evidence="1">Periplasm</location>
    </subcellularLocation>
</comment>
<organism evidence="7 8">
    <name type="scientific">Anoxybacillus andreesenii</name>
    <dbReference type="NCBI Taxonomy" id="1325932"/>
    <lineage>
        <taxon>Bacteria</taxon>
        <taxon>Bacillati</taxon>
        <taxon>Bacillota</taxon>
        <taxon>Bacilli</taxon>
        <taxon>Bacillales</taxon>
        <taxon>Anoxybacillaceae</taxon>
        <taxon>Anoxybacillus</taxon>
    </lineage>
</organism>
<evidence type="ECO:0000256" key="2">
    <source>
        <dbReference type="ARBA" id="ARBA00022723"/>
    </source>
</evidence>
<dbReference type="InterPro" id="IPR011045">
    <property type="entry name" value="N2O_reductase_N"/>
</dbReference>
<dbReference type="InterPro" id="IPR008972">
    <property type="entry name" value="Cupredoxin"/>
</dbReference>
<evidence type="ECO:0000256" key="5">
    <source>
        <dbReference type="SAM" id="SignalP"/>
    </source>
</evidence>
<dbReference type="RefSeq" id="WP_307148987.1">
    <property type="nucleotide sequence ID" value="NZ_JAUSTU010000002.1"/>
</dbReference>
<keyword evidence="5" id="KW-0732">Signal</keyword>
<dbReference type="Pfam" id="PF18764">
    <property type="entry name" value="nos_propeller"/>
    <property type="match status" value="1"/>
</dbReference>
<reference evidence="7 8" key="1">
    <citation type="submission" date="2023-07" db="EMBL/GenBank/DDBJ databases">
        <title>Genomic Encyclopedia of Type Strains, Phase IV (KMG-IV): sequencing the most valuable type-strain genomes for metagenomic binning, comparative biology and taxonomic classification.</title>
        <authorList>
            <person name="Goeker M."/>
        </authorList>
    </citation>
    <scope>NUCLEOTIDE SEQUENCE [LARGE SCALE GENOMIC DNA]</scope>
    <source>
        <strain evidence="7 8">DSM 23948</strain>
    </source>
</reference>
<evidence type="ECO:0000313" key="8">
    <source>
        <dbReference type="Proteomes" id="UP001231362"/>
    </source>
</evidence>
<gene>
    <name evidence="7" type="ORF">J2S07_000685</name>
</gene>
<dbReference type="Pfam" id="PF13473">
    <property type="entry name" value="Cupredoxin_1"/>
    <property type="match status" value="1"/>
</dbReference>
<keyword evidence="7" id="KW-0560">Oxidoreductase</keyword>
<keyword evidence="8" id="KW-1185">Reference proteome</keyword>
<dbReference type="EC" id="1.7.2.4" evidence="7"/>